<comment type="subcellular location">
    <subcellularLocation>
        <location evidence="1 14">Cytoplasm</location>
    </subcellularLocation>
</comment>
<evidence type="ECO:0000256" key="6">
    <source>
        <dbReference type="ARBA" id="ARBA00022618"/>
    </source>
</evidence>
<dbReference type="GO" id="GO:0005737">
    <property type="term" value="C:cytoplasm"/>
    <property type="evidence" value="ECO:0007669"/>
    <property type="project" value="UniProtKB-SubCell"/>
</dbReference>
<keyword evidence="9 14" id="KW-0133">Cell shape</keyword>
<feature type="transmembrane region" description="Helical" evidence="15">
    <location>
        <begin position="6"/>
        <end position="25"/>
    </location>
</feature>
<keyword evidence="8 14" id="KW-0067">ATP-binding</keyword>
<evidence type="ECO:0000256" key="13">
    <source>
        <dbReference type="ARBA" id="ARBA00047833"/>
    </source>
</evidence>
<dbReference type="Proteomes" id="UP000245370">
    <property type="component" value="Unassembled WGS sequence"/>
</dbReference>
<name>A0A2U2XDJ6_9FLAO</name>
<evidence type="ECO:0000256" key="5">
    <source>
        <dbReference type="ARBA" id="ARBA00022598"/>
    </source>
</evidence>
<comment type="similarity">
    <text evidence="14">Belongs to the MurCDEF family.</text>
</comment>
<feature type="domain" description="Mur ligase central" evidence="18">
    <location>
        <begin position="116"/>
        <end position="291"/>
    </location>
</feature>
<comment type="caution">
    <text evidence="19">The sequence shown here is derived from an EMBL/GenBank/DDBJ whole genome shotgun (WGS) entry which is preliminary data.</text>
</comment>
<keyword evidence="4 14" id="KW-0963">Cytoplasm</keyword>
<accession>A0A2U2XDJ6</accession>
<dbReference type="Gene3D" id="3.40.1190.10">
    <property type="entry name" value="Mur-like, catalytic domain"/>
    <property type="match status" value="1"/>
</dbReference>
<evidence type="ECO:0000256" key="3">
    <source>
        <dbReference type="ARBA" id="ARBA00012211"/>
    </source>
</evidence>
<dbReference type="AlphaFoldDB" id="A0A2U2XDJ6"/>
<comment type="pathway">
    <text evidence="2 14">Cell wall biogenesis; peptidoglycan biosynthesis.</text>
</comment>
<dbReference type="UniPathway" id="UPA00219"/>
<dbReference type="Gene3D" id="3.40.50.720">
    <property type="entry name" value="NAD(P)-binding Rossmann-like Domain"/>
    <property type="match status" value="1"/>
</dbReference>
<evidence type="ECO:0000256" key="11">
    <source>
        <dbReference type="ARBA" id="ARBA00023306"/>
    </source>
</evidence>
<evidence type="ECO:0000259" key="16">
    <source>
        <dbReference type="Pfam" id="PF01225"/>
    </source>
</evidence>
<dbReference type="GO" id="GO:0071555">
    <property type="term" value="P:cell wall organization"/>
    <property type="evidence" value="ECO:0007669"/>
    <property type="project" value="UniProtKB-KW"/>
</dbReference>
<feature type="binding site" evidence="14">
    <location>
        <begin position="118"/>
        <end position="124"/>
    </location>
    <ligand>
        <name>ATP</name>
        <dbReference type="ChEBI" id="CHEBI:30616"/>
    </ligand>
</feature>
<keyword evidence="12 14" id="KW-0961">Cell wall biogenesis/degradation</keyword>
<dbReference type="PANTHER" id="PTHR43445">
    <property type="entry name" value="UDP-N-ACETYLMURAMATE--L-ALANINE LIGASE-RELATED"/>
    <property type="match status" value="1"/>
</dbReference>
<evidence type="ECO:0000256" key="12">
    <source>
        <dbReference type="ARBA" id="ARBA00023316"/>
    </source>
</evidence>
<dbReference type="GO" id="GO:0008763">
    <property type="term" value="F:UDP-N-acetylmuramate-L-alanine ligase activity"/>
    <property type="evidence" value="ECO:0007669"/>
    <property type="project" value="UniProtKB-UniRule"/>
</dbReference>
<dbReference type="EC" id="6.3.2.8" evidence="3 14"/>
<keyword evidence="11 14" id="KW-0131">Cell cycle</keyword>
<keyword evidence="15" id="KW-1133">Transmembrane helix</keyword>
<dbReference type="Pfam" id="PF02875">
    <property type="entry name" value="Mur_ligase_C"/>
    <property type="match status" value="1"/>
</dbReference>
<dbReference type="InterPro" id="IPR036615">
    <property type="entry name" value="Mur_ligase_C_dom_sf"/>
</dbReference>
<evidence type="ECO:0000256" key="2">
    <source>
        <dbReference type="ARBA" id="ARBA00004752"/>
    </source>
</evidence>
<dbReference type="NCBIfam" id="TIGR01082">
    <property type="entry name" value="murC"/>
    <property type="match status" value="1"/>
</dbReference>
<keyword evidence="5 14" id="KW-0436">Ligase</keyword>
<dbReference type="InterPro" id="IPR005758">
    <property type="entry name" value="UDP-N-AcMur_Ala_ligase_MurC"/>
</dbReference>
<keyword evidence="15" id="KW-0812">Transmembrane</keyword>
<dbReference type="InterPro" id="IPR050061">
    <property type="entry name" value="MurCDEF_pg_biosynth"/>
</dbReference>
<evidence type="ECO:0000256" key="4">
    <source>
        <dbReference type="ARBA" id="ARBA00022490"/>
    </source>
</evidence>
<proteinExistence type="inferred from homology"/>
<evidence type="ECO:0000256" key="10">
    <source>
        <dbReference type="ARBA" id="ARBA00022984"/>
    </source>
</evidence>
<comment type="function">
    <text evidence="14">Cell wall formation.</text>
</comment>
<feature type="domain" description="Mur ligase C-terminal" evidence="17">
    <location>
        <begin position="314"/>
        <end position="438"/>
    </location>
</feature>
<evidence type="ECO:0000256" key="7">
    <source>
        <dbReference type="ARBA" id="ARBA00022741"/>
    </source>
</evidence>
<dbReference type="EMBL" id="QFRJ01000004">
    <property type="protein sequence ID" value="PWH85864.1"/>
    <property type="molecule type" value="Genomic_DNA"/>
</dbReference>
<evidence type="ECO:0000259" key="17">
    <source>
        <dbReference type="Pfam" id="PF02875"/>
    </source>
</evidence>
<keyword evidence="15" id="KW-0472">Membrane</keyword>
<gene>
    <name evidence="14" type="primary">murC</name>
    <name evidence="19" type="ORF">DIT68_07155</name>
</gene>
<dbReference type="Pfam" id="PF01225">
    <property type="entry name" value="Mur_ligase"/>
    <property type="match status" value="1"/>
</dbReference>
<keyword evidence="10 14" id="KW-0573">Peptidoglycan synthesis</keyword>
<keyword evidence="7 14" id="KW-0547">Nucleotide-binding</keyword>
<feature type="domain" description="Mur ligase N-terminal catalytic" evidence="16">
    <location>
        <begin position="8"/>
        <end position="111"/>
    </location>
</feature>
<dbReference type="HAMAP" id="MF_00046">
    <property type="entry name" value="MurC"/>
    <property type="match status" value="1"/>
</dbReference>
<dbReference type="GO" id="GO:0051301">
    <property type="term" value="P:cell division"/>
    <property type="evidence" value="ECO:0007669"/>
    <property type="project" value="UniProtKB-KW"/>
</dbReference>
<keyword evidence="20" id="KW-1185">Reference proteome</keyword>
<dbReference type="GO" id="GO:0005524">
    <property type="term" value="F:ATP binding"/>
    <property type="evidence" value="ECO:0007669"/>
    <property type="project" value="UniProtKB-UniRule"/>
</dbReference>
<evidence type="ECO:0000256" key="1">
    <source>
        <dbReference type="ARBA" id="ARBA00004496"/>
    </source>
</evidence>
<evidence type="ECO:0000313" key="19">
    <source>
        <dbReference type="EMBL" id="PWH85864.1"/>
    </source>
</evidence>
<keyword evidence="6 14" id="KW-0132">Cell division</keyword>
<dbReference type="InterPro" id="IPR013221">
    <property type="entry name" value="Mur_ligase_cen"/>
</dbReference>
<dbReference type="InterPro" id="IPR036565">
    <property type="entry name" value="Mur-like_cat_sf"/>
</dbReference>
<evidence type="ECO:0000256" key="15">
    <source>
        <dbReference type="SAM" id="Phobius"/>
    </source>
</evidence>
<organism evidence="19 20">
    <name type="scientific">Brumimicrobium oceani</name>
    <dbReference type="NCBI Taxonomy" id="2100725"/>
    <lineage>
        <taxon>Bacteria</taxon>
        <taxon>Pseudomonadati</taxon>
        <taxon>Bacteroidota</taxon>
        <taxon>Flavobacteriia</taxon>
        <taxon>Flavobacteriales</taxon>
        <taxon>Crocinitomicaceae</taxon>
        <taxon>Brumimicrobium</taxon>
    </lineage>
</organism>
<dbReference type="OrthoDB" id="9804126at2"/>
<evidence type="ECO:0000256" key="14">
    <source>
        <dbReference type="HAMAP-Rule" id="MF_00046"/>
    </source>
</evidence>
<dbReference type="RefSeq" id="WP_109359141.1">
    <property type="nucleotide sequence ID" value="NZ_QFRJ01000004.1"/>
</dbReference>
<dbReference type="InterPro" id="IPR004101">
    <property type="entry name" value="Mur_ligase_C"/>
</dbReference>
<dbReference type="SUPFAM" id="SSF53244">
    <property type="entry name" value="MurD-like peptide ligases, peptide-binding domain"/>
    <property type="match status" value="1"/>
</dbReference>
<dbReference type="PANTHER" id="PTHR43445:SF3">
    <property type="entry name" value="UDP-N-ACETYLMURAMATE--L-ALANINE LIGASE"/>
    <property type="match status" value="1"/>
</dbReference>
<evidence type="ECO:0000259" key="18">
    <source>
        <dbReference type="Pfam" id="PF08245"/>
    </source>
</evidence>
<dbReference type="Gene3D" id="3.90.190.20">
    <property type="entry name" value="Mur ligase, C-terminal domain"/>
    <property type="match status" value="1"/>
</dbReference>
<reference evidence="19 20" key="1">
    <citation type="submission" date="2018-05" db="EMBL/GenBank/DDBJ databases">
        <title>Brumimicrobium oceani sp. nov., isolated from coastal sediment.</title>
        <authorList>
            <person name="Kou Y."/>
        </authorList>
    </citation>
    <scope>NUCLEOTIDE SEQUENCE [LARGE SCALE GENOMIC DNA]</scope>
    <source>
        <strain evidence="19 20">C305</strain>
    </source>
</reference>
<dbReference type="GO" id="GO:0009252">
    <property type="term" value="P:peptidoglycan biosynthetic process"/>
    <property type="evidence" value="ECO:0007669"/>
    <property type="project" value="UniProtKB-UniRule"/>
</dbReference>
<sequence>MTRNYSNIYFIGIGGIGMSALARYFNQKEIRVVGYDKTETPLTKKLYYEGIDIHYHDLGDEVKLIVGDPSSTLVVVTPAVPSDLKELKYFRENGFTIQKRAEVLGSITAEFKTLAVAGTHGKTTTSTLLAHVLSSTGEKCNAFLGGISANFNSNLLIEASSQLMVVEADEYDRSFHQLKPFSSIITSTDADHLDIYRSKEALVQAFEEYGHLIAPTGVLVVHHSVDVCKDLPRLTYGVETSVQTDYKGSGLRMEDGKFMMTVETPTKIFKNVILGLPGIHNAENAISVIALCESIGIKMEEIQPALESFKGVKRRFELVAQKENLIYIDDYAHHPTAINSLLDSVRLIYKGLPIHVVFQPHLFSRTQDFMQEFANALGKADNVVLLPIYPAREEAIEGITSEALSEMMTTKSRVLTPDDALKAVSEIEKGVVLTVGAGNIDRLVEPIAKLFS</sequence>
<dbReference type="InterPro" id="IPR000713">
    <property type="entry name" value="Mur_ligase_N"/>
</dbReference>
<evidence type="ECO:0000256" key="8">
    <source>
        <dbReference type="ARBA" id="ARBA00022840"/>
    </source>
</evidence>
<protein>
    <recommendedName>
        <fullName evidence="3 14">UDP-N-acetylmuramate--L-alanine ligase</fullName>
        <ecNumber evidence="3 14">6.3.2.8</ecNumber>
    </recommendedName>
    <alternativeName>
        <fullName evidence="14">UDP-N-acetylmuramoyl-L-alanine synthetase</fullName>
    </alternativeName>
</protein>
<evidence type="ECO:0000256" key="9">
    <source>
        <dbReference type="ARBA" id="ARBA00022960"/>
    </source>
</evidence>
<dbReference type="GO" id="GO:0008360">
    <property type="term" value="P:regulation of cell shape"/>
    <property type="evidence" value="ECO:0007669"/>
    <property type="project" value="UniProtKB-KW"/>
</dbReference>
<dbReference type="Pfam" id="PF08245">
    <property type="entry name" value="Mur_ligase_M"/>
    <property type="match status" value="1"/>
</dbReference>
<reference evidence="19 20" key="2">
    <citation type="submission" date="2018-05" db="EMBL/GenBank/DDBJ databases">
        <authorList>
            <person name="Lanie J.A."/>
            <person name="Ng W.-L."/>
            <person name="Kazmierczak K.M."/>
            <person name="Andrzejewski T.M."/>
            <person name="Davidsen T.M."/>
            <person name="Wayne K.J."/>
            <person name="Tettelin H."/>
            <person name="Glass J.I."/>
            <person name="Rusch D."/>
            <person name="Podicherti R."/>
            <person name="Tsui H.-C.T."/>
            <person name="Winkler M.E."/>
        </authorList>
    </citation>
    <scope>NUCLEOTIDE SEQUENCE [LARGE SCALE GENOMIC DNA]</scope>
    <source>
        <strain evidence="19 20">C305</strain>
    </source>
</reference>
<comment type="catalytic activity">
    <reaction evidence="13 14">
        <text>UDP-N-acetyl-alpha-D-muramate + L-alanine + ATP = UDP-N-acetyl-alpha-D-muramoyl-L-alanine + ADP + phosphate + H(+)</text>
        <dbReference type="Rhea" id="RHEA:23372"/>
        <dbReference type="ChEBI" id="CHEBI:15378"/>
        <dbReference type="ChEBI" id="CHEBI:30616"/>
        <dbReference type="ChEBI" id="CHEBI:43474"/>
        <dbReference type="ChEBI" id="CHEBI:57972"/>
        <dbReference type="ChEBI" id="CHEBI:70757"/>
        <dbReference type="ChEBI" id="CHEBI:83898"/>
        <dbReference type="ChEBI" id="CHEBI:456216"/>
        <dbReference type="EC" id="6.3.2.8"/>
    </reaction>
</comment>
<dbReference type="SUPFAM" id="SSF51984">
    <property type="entry name" value="MurCD N-terminal domain"/>
    <property type="match status" value="1"/>
</dbReference>
<dbReference type="SUPFAM" id="SSF53623">
    <property type="entry name" value="MurD-like peptide ligases, catalytic domain"/>
    <property type="match status" value="1"/>
</dbReference>
<evidence type="ECO:0000313" key="20">
    <source>
        <dbReference type="Proteomes" id="UP000245370"/>
    </source>
</evidence>